<feature type="domain" description="Ig-like" evidence="5">
    <location>
        <begin position="12"/>
        <end position="103"/>
    </location>
</feature>
<reference evidence="7" key="1">
    <citation type="submission" date="2012-01" db="EMBL/GenBank/DDBJ databases">
        <authorList>
            <person name="Walter R."/>
            <person name="Schartl M."/>
            <person name="Warren W."/>
        </authorList>
    </citation>
    <scope>NUCLEOTIDE SEQUENCE [LARGE SCALE GENOMIC DNA]</scope>
    <source>
        <strain evidence="7">JP 163 A</strain>
    </source>
</reference>
<reference evidence="7" key="2">
    <citation type="journal article" date="2013" name="Nat. Genet.">
        <title>The genome of the platyfish, Xiphophorus maculatus, provides insights into evolutionary adaptation and several complex traits.</title>
        <authorList>
            <person name="Schartl M."/>
            <person name="Walter R.B."/>
            <person name="Shen Y."/>
            <person name="Garcia T."/>
            <person name="Catchen J."/>
            <person name="Amores A."/>
            <person name="Braasch I."/>
            <person name="Chalopin D."/>
            <person name="Volff J.N."/>
            <person name="Lesch K.P."/>
            <person name="Bisazza A."/>
            <person name="Minx P."/>
            <person name="Hillier L."/>
            <person name="Wilson R.K."/>
            <person name="Fuerstenberg S."/>
            <person name="Boore J."/>
            <person name="Searle S."/>
            <person name="Postlethwait J.H."/>
            <person name="Warren W.C."/>
        </authorList>
    </citation>
    <scope>NUCLEOTIDE SEQUENCE [LARGE SCALE GENOMIC DNA]</scope>
    <source>
        <strain evidence="7">JP 163 A</strain>
    </source>
</reference>
<evidence type="ECO:0000256" key="2">
    <source>
        <dbReference type="ARBA" id="ARBA00023157"/>
    </source>
</evidence>
<sequence>CLMFIMLIRFQPLFQCSVVVTQQPNRPQMFSGESITLTCEVQGGETTGWTCEWRRDGSIIHRTNSKDWTFRVSRSSSGDYMCQCRSRDDWYSTTQWSETIRLSVSGELCLLFIESRVESITLTCEVQGGETTQWTCDWRTPWTAIYRTNSKDWTFIVSESSRENYMCQCRSRDDWYSSTQWSETIRLSVSGKPKAQLNSNSREIPAGGRVTLTCIVDSSSSGWKYFWYKERDSSEPLTREEAVFPSNGQMSVSEEGLYWCRGGRGRPVYYTDYSDRISITKNGELNVTREKVTLRCEIQGGTEWTYEWRSTNGNFPSSSEYSINYITESHSGDYSCRGNRNFELTEWSDAVRLTVIYPRPAASLSVNPDRVQHFRSDSVSLSCEGNSTEWRVMRFIERDGLSDCSYWGTMTGSTCTINPYYYRDGVFWCESKSGEFSNAVNITEHDDDHDGVILVSPVHPVTEGDPVTLSCRDKKQNLLSNVFFYHNNKLINNDGREELKISAVSKSDEGFYKCQHSGKESPRSWMSVRVLCFMVRLTLNIFMINWNVICLFGCFCASLQKTFCA</sequence>
<feature type="chain" id="PRO_5017207809" description="Ig-like domain-containing protein" evidence="4">
    <location>
        <begin position="22"/>
        <end position="565"/>
    </location>
</feature>
<evidence type="ECO:0000313" key="7">
    <source>
        <dbReference type="Proteomes" id="UP000002852"/>
    </source>
</evidence>
<reference evidence="6" key="4">
    <citation type="submission" date="2025-09" db="UniProtKB">
        <authorList>
            <consortium name="Ensembl"/>
        </authorList>
    </citation>
    <scope>IDENTIFICATION</scope>
    <source>
        <strain evidence="6">JP 163 A</strain>
    </source>
</reference>
<dbReference type="InterPro" id="IPR007110">
    <property type="entry name" value="Ig-like_dom"/>
</dbReference>
<keyword evidence="2" id="KW-1015">Disulfide bond</keyword>
<evidence type="ECO:0000313" key="6">
    <source>
        <dbReference type="Ensembl" id="ENSXMAP00000026041.1"/>
    </source>
</evidence>
<evidence type="ECO:0000259" key="5">
    <source>
        <dbReference type="PROSITE" id="PS50835"/>
    </source>
</evidence>
<protein>
    <recommendedName>
        <fullName evidence="5">Ig-like domain-containing protein</fullName>
    </recommendedName>
</protein>
<dbReference type="Gene3D" id="2.60.40.10">
    <property type="entry name" value="Immunoglobulins"/>
    <property type="match status" value="6"/>
</dbReference>
<evidence type="ECO:0000256" key="4">
    <source>
        <dbReference type="SAM" id="SignalP"/>
    </source>
</evidence>
<dbReference type="GO" id="GO:0009897">
    <property type="term" value="C:external side of plasma membrane"/>
    <property type="evidence" value="ECO:0007669"/>
    <property type="project" value="TreeGrafter"/>
</dbReference>
<dbReference type="Pfam" id="PF13895">
    <property type="entry name" value="Ig_2"/>
    <property type="match status" value="2"/>
</dbReference>
<dbReference type="PROSITE" id="PS50835">
    <property type="entry name" value="IG_LIKE"/>
    <property type="match status" value="4"/>
</dbReference>
<evidence type="ECO:0000256" key="3">
    <source>
        <dbReference type="SAM" id="Phobius"/>
    </source>
</evidence>
<accession>A0A3B5Q7M7</accession>
<feature type="domain" description="Ig-like" evidence="5">
    <location>
        <begin position="267"/>
        <end position="354"/>
    </location>
</feature>
<dbReference type="InParanoid" id="A0A3B5Q7M7"/>
<dbReference type="InterPro" id="IPR050488">
    <property type="entry name" value="Ig_Fc_receptor"/>
</dbReference>
<reference evidence="6" key="3">
    <citation type="submission" date="2025-08" db="UniProtKB">
        <authorList>
            <consortium name="Ensembl"/>
        </authorList>
    </citation>
    <scope>IDENTIFICATION</scope>
    <source>
        <strain evidence="6">JP 163 A</strain>
    </source>
</reference>
<dbReference type="GO" id="GO:0007166">
    <property type="term" value="P:cell surface receptor signaling pathway"/>
    <property type="evidence" value="ECO:0007669"/>
    <property type="project" value="TreeGrafter"/>
</dbReference>
<keyword evidence="3" id="KW-1133">Transmembrane helix</keyword>
<feature type="signal peptide" evidence="4">
    <location>
        <begin position="1"/>
        <end position="21"/>
    </location>
</feature>
<dbReference type="GO" id="GO:0004888">
    <property type="term" value="F:transmembrane signaling receptor activity"/>
    <property type="evidence" value="ECO:0007669"/>
    <property type="project" value="TreeGrafter"/>
</dbReference>
<dbReference type="InterPro" id="IPR003598">
    <property type="entry name" value="Ig_sub2"/>
</dbReference>
<dbReference type="GO" id="GO:0006955">
    <property type="term" value="P:immune response"/>
    <property type="evidence" value="ECO:0007669"/>
    <property type="project" value="TreeGrafter"/>
</dbReference>
<organism evidence="6 7">
    <name type="scientific">Xiphophorus maculatus</name>
    <name type="common">Southern platyfish</name>
    <name type="synonym">Platypoecilus maculatus</name>
    <dbReference type="NCBI Taxonomy" id="8083"/>
    <lineage>
        <taxon>Eukaryota</taxon>
        <taxon>Metazoa</taxon>
        <taxon>Chordata</taxon>
        <taxon>Craniata</taxon>
        <taxon>Vertebrata</taxon>
        <taxon>Euteleostomi</taxon>
        <taxon>Actinopterygii</taxon>
        <taxon>Neopterygii</taxon>
        <taxon>Teleostei</taxon>
        <taxon>Neoteleostei</taxon>
        <taxon>Acanthomorphata</taxon>
        <taxon>Ovalentaria</taxon>
        <taxon>Atherinomorphae</taxon>
        <taxon>Cyprinodontiformes</taxon>
        <taxon>Poeciliidae</taxon>
        <taxon>Poeciliinae</taxon>
        <taxon>Xiphophorus</taxon>
    </lineage>
</organism>
<keyword evidence="3" id="KW-0812">Transmembrane</keyword>
<feature type="domain" description="Ig-like" evidence="5">
    <location>
        <begin position="193"/>
        <end position="261"/>
    </location>
</feature>
<feature type="domain" description="Ig-like" evidence="5">
    <location>
        <begin position="450"/>
        <end position="515"/>
    </location>
</feature>
<dbReference type="GeneTree" id="ENSGT00940000163711"/>
<dbReference type="PANTHER" id="PTHR11481">
    <property type="entry name" value="IMMUNOGLOBULIN FC RECEPTOR"/>
    <property type="match status" value="1"/>
</dbReference>
<dbReference type="InterPro" id="IPR013783">
    <property type="entry name" value="Ig-like_fold"/>
</dbReference>
<evidence type="ECO:0000256" key="1">
    <source>
        <dbReference type="ARBA" id="ARBA00022729"/>
    </source>
</evidence>
<keyword evidence="3" id="KW-0472">Membrane</keyword>
<dbReference type="AlphaFoldDB" id="A0A3B5Q7M7"/>
<dbReference type="SMART" id="SM00409">
    <property type="entry name" value="IG"/>
    <property type="match status" value="4"/>
</dbReference>
<dbReference type="SMART" id="SM00408">
    <property type="entry name" value="IGc2"/>
    <property type="match status" value="3"/>
</dbReference>
<dbReference type="SUPFAM" id="SSF48726">
    <property type="entry name" value="Immunoglobulin"/>
    <property type="match status" value="4"/>
</dbReference>
<proteinExistence type="predicted"/>
<dbReference type="Ensembl" id="ENSXMAT00000022963.1">
    <property type="protein sequence ID" value="ENSXMAP00000026041.1"/>
    <property type="gene ID" value="ENSXMAG00000029556.1"/>
</dbReference>
<dbReference type="Proteomes" id="UP000002852">
    <property type="component" value="Unassembled WGS sequence"/>
</dbReference>
<dbReference type="PANTHER" id="PTHR11481:SF64">
    <property type="entry name" value="FC RECEPTOR-LIKE PROTEIN 4"/>
    <property type="match status" value="1"/>
</dbReference>
<dbReference type="InterPro" id="IPR003599">
    <property type="entry name" value="Ig_sub"/>
</dbReference>
<name>A0A3B5Q7M7_XIPMA</name>
<dbReference type="InterPro" id="IPR036179">
    <property type="entry name" value="Ig-like_dom_sf"/>
</dbReference>
<dbReference type="Pfam" id="PF13927">
    <property type="entry name" value="Ig_3"/>
    <property type="match status" value="1"/>
</dbReference>
<keyword evidence="7" id="KW-1185">Reference proteome</keyword>
<keyword evidence="1 4" id="KW-0732">Signal</keyword>
<feature type="transmembrane region" description="Helical" evidence="3">
    <location>
        <begin position="537"/>
        <end position="559"/>
    </location>
</feature>